<name>Q6ANE8_DESPS</name>
<comment type="subcellular location">
    <subcellularLocation>
        <location evidence="1">Cell membrane</location>
        <topology evidence="1">Multi-pass membrane protein</topology>
    </subcellularLocation>
</comment>
<gene>
    <name evidence="10" type="ordered locus">DP1397</name>
</gene>
<dbReference type="PANTHER" id="PTHR30588">
    <property type="entry name" value="BRANCHED-CHAIN AMINO ACID TRANSPORT SYSTEM 2 CARRIER PROTEIN"/>
    <property type="match status" value="1"/>
</dbReference>
<feature type="transmembrane region" description="Helical" evidence="9">
    <location>
        <begin position="334"/>
        <end position="355"/>
    </location>
</feature>
<dbReference type="GO" id="GO:0015818">
    <property type="term" value="P:isoleucine transport"/>
    <property type="evidence" value="ECO:0007669"/>
    <property type="project" value="TreeGrafter"/>
</dbReference>
<feature type="transmembrane region" description="Helical" evidence="9">
    <location>
        <begin position="403"/>
        <end position="421"/>
    </location>
</feature>
<reference evidence="11" key="1">
    <citation type="journal article" date="2004" name="Environ. Microbiol.">
        <title>The genome of Desulfotalea psychrophila, a sulfate-reducing bacterium from permanently cold Arctic sediments.</title>
        <authorList>
            <person name="Rabus R."/>
            <person name="Ruepp A."/>
            <person name="Frickey T."/>
            <person name="Rattei T."/>
            <person name="Fartmann B."/>
            <person name="Stark M."/>
            <person name="Bauer M."/>
            <person name="Zibat A."/>
            <person name="Lombardot T."/>
            <person name="Becker I."/>
            <person name="Amann J."/>
            <person name="Gellner K."/>
            <person name="Teeling H."/>
            <person name="Leuschner W.D."/>
            <person name="Gloeckner F.-O."/>
            <person name="Lupas A.N."/>
            <person name="Amann R."/>
            <person name="Klenk H.-P."/>
        </authorList>
    </citation>
    <scope>NUCLEOTIDE SEQUENCE [LARGE SCALE GENOMIC DNA]</scope>
    <source>
        <strain evidence="11">DSM 12343 / LSv54</strain>
    </source>
</reference>
<keyword evidence="3" id="KW-0813">Transport</keyword>
<keyword evidence="5 9" id="KW-0812">Transmembrane</keyword>
<dbReference type="Proteomes" id="UP000000602">
    <property type="component" value="Chromosome"/>
</dbReference>
<dbReference type="RefSeq" id="WP_011188638.1">
    <property type="nucleotide sequence ID" value="NC_006138.1"/>
</dbReference>
<feature type="transmembrane region" description="Helical" evidence="9">
    <location>
        <begin position="146"/>
        <end position="167"/>
    </location>
</feature>
<accession>Q6ANE8</accession>
<evidence type="ECO:0000256" key="4">
    <source>
        <dbReference type="ARBA" id="ARBA00022475"/>
    </source>
</evidence>
<dbReference type="GO" id="GO:0015820">
    <property type="term" value="P:L-leucine transport"/>
    <property type="evidence" value="ECO:0007669"/>
    <property type="project" value="TreeGrafter"/>
</dbReference>
<protein>
    <submittedName>
        <fullName evidence="10">Probable branched-chain amino acid transport protein</fullName>
    </submittedName>
</protein>
<keyword evidence="6" id="KW-0029">Amino-acid transport</keyword>
<dbReference type="STRING" id="177439.DP1397"/>
<keyword evidence="11" id="KW-1185">Reference proteome</keyword>
<dbReference type="KEGG" id="dps:DP1397"/>
<feature type="transmembrane region" description="Helical" evidence="9">
    <location>
        <begin position="116"/>
        <end position="134"/>
    </location>
</feature>
<evidence type="ECO:0000256" key="9">
    <source>
        <dbReference type="SAM" id="Phobius"/>
    </source>
</evidence>
<evidence type="ECO:0000256" key="5">
    <source>
        <dbReference type="ARBA" id="ARBA00022692"/>
    </source>
</evidence>
<dbReference type="NCBIfam" id="TIGR00796">
    <property type="entry name" value="livcs"/>
    <property type="match status" value="1"/>
</dbReference>
<dbReference type="AlphaFoldDB" id="Q6ANE8"/>
<evidence type="ECO:0000256" key="6">
    <source>
        <dbReference type="ARBA" id="ARBA00022970"/>
    </source>
</evidence>
<evidence type="ECO:0000256" key="3">
    <source>
        <dbReference type="ARBA" id="ARBA00022448"/>
    </source>
</evidence>
<feature type="transmembrane region" description="Helical" evidence="9">
    <location>
        <begin position="220"/>
        <end position="242"/>
    </location>
</feature>
<sequence length="438" mass="45768">MKKELRDVVVVGAALFAMFFGAGNLIFPPALGFLAGDNWFLCMLGFLLTGVGLPILGVVAIARSKGSFDLFAGRVHPAFAKILGTGIVLSIGPFLAIPRTAATVYEIGIQPMFSDVSPVLVSALYFSITLLFVLKPSSIIDKIGKFLTPALLLIITIIIFIGVSQPMGVPLDTAFAHPFSNGFSEGYQTMDAMASILFAGLILTALKAKGYTEPKQQMKLACQSGLIAGAGLMFVYGGLLYLGATGNNVFPAGISRADLIVSMTNTILGRTGQIAMCLVVSVACLTTAVGLTAVVGDYFSELSGGKLAYKPVVLATTIFSACISVSGIENIVKLSVPLLIIAYPVIIVLILLTLIGKNLNAGVFRGAVAGAVFVSLFDVLSYLKIETGTAGSFIAKLPFASSGFGWILPATLGAVLFGTLMQKMAKPVNTLSNHHHGA</sequence>
<evidence type="ECO:0000256" key="2">
    <source>
        <dbReference type="ARBA" id="ARBA00008540"/>
    </source>
</evidence>
<feature type="transmembrane region" description="Helical" evidence="9">
    <location>
        <begin position="38"/>
        <end position="62"/>
    </location>
</feature>
<dbReference type="InterPro" id="IPR004685">
    <property type="entry name" value="Brnchd-chn_aa_trnsp_Livcs"/>
</dbReference>
<dbReference type="GO" id="GO:0015188">
    <property type="term" value="F:L-isoleucine transmembrane transporter activity"/>
    <property type="evidence" value="ECO:0007669"/>
    <property type="project" value="TreeGrafter"/>
</dbReference>
<dbReference type="eggNOG" id="COG1114">
    <property type="taxonomic scope" value="Bacteria"/>
</dbReference>
<dbReference type="GO" id="GO:0005886">
    <property type="term" value="C:plasma membrane"/>
    <property type="evidence" value="ECO:0007669"/>
    <property type="project" value="UniProtKB-SubCell"/>
</dbReference>
<organism evidence="10 11">
    <name type="scientific">Desulfotalea psychrophila (strain LSv54 / DSM 12343)</name>
    <dbReference type="NCBI Taxonomy" id="177439"/>
    <lineage>
        <taxon>Bacteria</taxon>
        <taxon>Pseudomonadati</taxon>
        <taxon>Thermodesulfobacteriota</taxon>
        <taxon>Desulfobulbia</taxon>
        <taxon>Desulfobulbales</taxon>
        <taxon>Desulfocapsaceae</taxon>
        <taxon>Desulfotalea</taxon>
    </lineage>
</organism>
<keyword evidence="4" id="KW-1003">Cell membrane</keyword>
<evidence type="ECO:0000256" key="8">
    <source>
        <dbReference type="ARBA" id="ARBA00023136"/>
    </source>
</evidence>
<feature type="transmembrane region" description="Helical" evidence="9">
    <location>
        <begin position="362"/>
        <end position="383"/>
    </location>
</feature>
<proteinExistence type="inferred from homology"/>
<dbReference type="EMBL" id="CR522870">
    <property type="protein sequence ID" value="CAG36126.1"/>
    <property type="molecule type" value="Genomic_DNA"/>
</dbReference>
<evidence type="ECO:0000256" key="1">
    <source>
        <dbReference type="ARBA" id="ARBA00004651"/>
    </source>
</evidence>
<evidence type="ECO:0000256" key="7">
    <source>
        <dbReference type="ARBA" id="ARBA00022989"/>
    </source>
</evidence>
<dbReference type="GO" id="GO:0005304">
    <property type="term" value="F:L-valine transmembrane transporter activity"/>
    <property type="evidence" value="ECO:0007669"/>
    <property type="project" value="TreeGrafter"/>
</dbReference>
<dbReference type="GO" id="GO:0015190">
    <property type="term" value="F:L-leucine transmembrane transporter activity"/>
    <property type="evidence" value="ECO:0007669"/>
    <property type="project" value="TreeGrafter"/>
</dbReference>
<dbReference type="OrthoDB" id="9783920at2"/>
<feature type="transmembrane region" description="Helical" evidence="9">
    <location>
        <begin position="273"/>
        <end position="295"/>
    </location>
</feature>
<dbReference type="PANTHER" id="PTHR30588:SF0">
    <property type="entry name" value="BRANCHED-CHAIN AMINO ACID PERMEASE BRNQ"/>
    <property type="match status" value="1"/>
</dbReference>
<feature type="transmembrane region" description="Helical" evidence="9">
    <location>
        <begin position="78"/>
        <end position="96"/>
    </location>
</feature>
<dbReference type="HOGENOM" id="CLU_036807_0_2_7"/>
<feature type="transmembrane region" description="Helical" evidence="9">
    <location>
        <begin position="187"/>
        <end position="208"/>
    </location>
</feature>
<keyword evidence="7 9" id="KW-1133">Transmembrane helix</keyword>
<evidence type="ECO:0000313" key="10">
    <source>
        <dbReference type="EMBL" id="CAG36126.1"/>
    </source>
</evidence>
<keyword evidence="8 9" id="KW-0472">Membrane</keyword>
<dbReference type="Pfam" id="PF05525">
    <property type="entry name" value="Branch_AA_trans"/>
    <property type="match status" value="1"/>
</dbReference>
<feature type="transmembrane region" description="Helical" evidence="9">
    <location>
        <begin position="7"/>
        <end position="26"/>
    </location>
</feature>
<evidence type="ECO:0000313" key="11">
    <source>
        <dbReference type="Proteomes" id="UP000000602"/>
    </source>
</evidence>
<comment type="similarity">
    <text evidence="2">Belongs to the branched chain amino acid transporter family.</text>
</comment>
<feature type="transmembrane region" description="Helical" evidence="9">
    <location>
        <begin position="307"/>
        <end position="328"/>
    </location>
</feature>